<organism evidence="1 2">
    <name type="scientific">Smallanthus sonchifolius</name>
    <dbReference type="NCBI Taxonomy" id="185202"/>
    <lineage>
        <taxon>Eukaryota</taxon>
        <taxon>Viridiplantae</taxon>
        <taxon>Streptophyta</taxon>
        <taxon>Embryophyta</taxon>
        <taxon>Tracheophyta</taxon>
        <taxon>Spermatophyta</taxon>
        <taxon>Magnoliopsida</taxon>
        <taxon>eudicotyledons</taxon>
        <taxon>Gunneridae</taxon>
        <taxon>Pentapetalae</taxon>
        <taxon>asterids</taxon>
        <taxon>campanulids</taxon>
        <taxon>Asterales</taxon>
        <taxon>Asteraceae</taxon>
        <taxon>Asteroideae</taxon>
        <taxon>Heliantheae alliance</taxon>
        <taxon>Millerieae</taxon>
        <taxon>Smallanthus</taxon>
    </lineage>
</organism>
<protein>
    <submittedName>
        <fullName evidence="1">Uncharacterized protein</fullName>
    </submittedName>
</protein>
<dbReference type="EMBL" id="CM042020">
    <property type="protein sequence ID" value="KAI3820209.1"/>
    <property type="molecule type" value="Genomic_DNA"/>
</dbReference>
<sequence>MTDQFSSSSKVLDKSNETGPKENLVCQVNREFREGVRILPSSIASPPNDNHQPIGHKVTTNPPVIQEKETKEYGISTAQKMAITNRLCGPSQAVRAVDMDNWEQGEHGFFEDQVKALGLDYD</sequence>
<gene>
    <name evidence="1" type="ORF">L1987_07752</name>
</gene>
<reference evidence="2" key="1">
    <citation type="journal article" date="2022" name="Mol. Ecol. Resour.">
        <title>The genomes of chicory, endive, great burdock and yacon provide insights into Asteraceae palaeo-polyploidization history and plant inulin production.</title>
        <authorList>
            <person name="Fan W."/>
            <person name="Wang S."/>
            <person name="Wang H."/>
            <person name="Wang A."/>
            <person name="Jiang F."/>
            <person name="Liu H."/>
            <person name="Zhao H."/>
            <person name="Xu D."/>
            <person name="Zhang Y."/>
        </authorList>
    </citation>
    <scope>NUCLEOTIDE SEQUENCE [LARGE SCALE GENOMIC DNA]</scope>
    <source>
        <strain evidence="2">cv. Yunnan</strain>
    </source>
</reference>
<keyword evidence="2" id="KW-1185">Reference proteome</keyword>
<name>A0ACB9JI89_9ASTR</name>
<dbReference type="Proteomes" id="UP001056120">
    <property type="component" value="Linkage Group LG03"/>
</dbReference>
<proteinExistence type="predicted"/>
<accession>A0ACB9JI89</accession>
<evidence type="ECO:0000313" key="1">
    <source>
        <dbReference type="EMBL" id="KAI3820209.1"/>
    </source>
</evidence>
<reference evidence="1 2" key="2">
    <citation type="journal article" date="2022" name="Mol. Ecol. Resour.">
        <title>The genomes of chicory, endive, great burdock and yacon provide insights into Asteraceae paleo-polyploidization history and plant inulin production.</title>
        <authorList>
            <person name="Fan W."/>
            <person name="Wang S."/>
            <person name="Wang H."/>
            <person name="Wang A."/>
            <person name="Jiang F."/>
            <person name="Liu H."/>
            <person name="Zhao H."/>
            <person name="Xu D."/>
            <person name="Zhang Y."/>
        </authorList>
    </citation>
    <scope>NUCLEOTIDE SEQUENCE [LARGE SCALE GENOMIC DNA]</scope>
    <source>
        <strain evidence="2">cv. Yunnan</strain>
        <tissue evidence="1">Leaves</tissue>
    </source>
</reference>
<comment type="caution">
    <text evidence="1">The sequence shown here is derived from an EMBL/GenBank/DDBJ whole genome shotgun (WGS) entry which is preliminary data.</text>
</comment>
<evidence type="ECO:0000313" key="2">
    <source>
        <dbReference type="Proteomes" id="UP001056120"/>
    </source>
</evidence>